<feature type="domain" description="Cyclic nucleotide-binding" evidence="2">
    <location>
        <begin position="354"/>
        <end position="453"/>
    </location>
</feature>
<dbReference type="GO" id="GO:0005952">
    <property type="term" value="C:cAMP-dependent protein kinase complex"/>
    <property type="evidence" value="ECO:0007669"/>
    <property type="project" value="InterPro"/>
</dbReference>
<dbReference type="GO" id="GO:0030552">
    <property type="term" value="F:cAMP binding"/>
    <property type="evidence" value="ECO:0007669"/>
    <property type="project" value="TreeGrafter"/>
</dbReference>
<evidence type="ECO:0000313" key="4">
    <source>
        <dbReference type="Proteomes" id="UP000023152"/>
    </source>
</evidence>
<dbReference type="SMART" id="SM00100">
    <property type="entry name" value="cNMP"/>
    <property type="match status" value="2"/>
</dbReference>
<dbReference type="OrthoDB" id="63267at2759"/>
<dbReference type="EMBL" id="ASPP01016831">
    <property type="protein sequence ID" value="ETO17344.1"/>
    <property type="molecule type" value="Genomic_DNA"/>
</dbReference>
<dbReference type="InterPro" id="IPR018490">
    <property type="entry name" value="cNMP-bd_dom_sf"/>
</dbReference>
<dbReference type="Gene3D" id="2.60.120.10">
    <property type="entry name" value="Jelly Rolls"/>
    <property type="match status" value="3"/>
</dbReference>
<dbReference type="PANTHER" id="PTHR11635:SF166">
    <property type="entry name" value="CYCLIC NUCLEOTIDE-BINDING DOMAIN-CONTAINING PROTEIN"/>
    <property type="match status" value="1"/>
</dbReference>
<evidence type="ECO:0000313" key="3">
    <source>
        <dbReference type="EMBL" id="ETO17344.1"/>
    </source>
</evidence>
<dbReference type="OMA" id="IWAMDRH"/>
<accession>X6MU37</accession>
<reference evidence="3 4" key="1">
    <citation type="journal article" date="2013" name="Curr. Biol.">
        <title>The Genome of the Foraminiferan Reticulomyxa filosa.</title>
        <authorList>
            <person name="Glockner G."/>
            <person name="Hulsmann N."/>
            <person name="Schleicher M."/>
            <person name="Noegel A.A."/>
            <person name="Eichinger L."/>
            <person name="Gallinger C."/>
            <person name="Pawlowski J."/>
            <person name="Sierra R."/>
            <person name="Euteneuer U."/>
            <person name="Pillet L."/>
            <person name="Moustafa A."/>
            <person name="Platzer M."/>
            <person name="Groth M."/>
            <person name="Szafranski K."/>
            <person name="Schliwa M."/>
        </authorList>
    </citation>
    <scope>NUCLEOTIDE SEQUENCE [LARGE SCALE GENOMIC DNA]</scope>
</reference>
<dbReference type="InterPro" id="IPR018488">
    <property type="entry name" value="cNMP-bd_CS"/>
</dbReference>
<feature type="domain" description="Cyclic nucleotide-binding" evidence="2">
    <location>
        <begin position="36"/>
        <end position="188"/>
    </location>
</feature>
<evidence type="ECO:0000259" key="2">
    <source>
        <dbReference type="PROSITE" id="PS50042"/>
    </source>
</evidence>
<dbReference type="InterPro" id="IPR050503">
    <property type="entry name" value="cAMP-dep_PK_reg_su-like"/>
</dbReference>
<dbReference type="AlphaFoldDB" id="X6MU37"/>
<dbReference type="Pfam" id="PF00027">
    <property type="entry name" value="cNMP_binding"/>
    <property type="match status" value="3"/>
</dbReference>
<feature type="compositionally biased region" description="Polar residues" evidence="1">
    <location>
        <begin position="1"/>
        <end position="10"/>
    </location>
</feature>
<dbReference type="InterPro" id="IPR014710">
    <property type="entry name" value="RmlC-like_jellyroll"/>
</dbReference>
<name>X6MU37_RETFI</name>
<comment type="caution">
    <text evidence="3">The sequence shown here is derived from an EMBL/GenBank/DDBJ whole genome shotgun (WGS) entry which is preliminary data.</text>
</comment>
<dbReference type="GO" id="GO:0004862">
    <property type="term" value="F:cAMP-dependent protein kinase inhibitor activity"/>
    <property type="evidence" value="ECO:0007669"/>
    <property type="project" value="TreeGrafter"/>
</dbReference>
<dbReference type="GO" id="GO:0034236">
    <property type="term" value="F:protein kinase A catalytic subunit binding"/>
    <property type="evidence" value="ECO:0007669"/>
    <property type="project" value="TreeGrafter"/>
</dbReference>
<protein>
    <submittedName>
        <fullName evidence="3">cAMP-dependent protein kinase regulatory subunit (PKA regulatory subunit)</fullName>
    </submittedName>
</protein>
<dbReference type="Proteomes" id="UP000023152">
    <property type="component" value="Unassembled WGS sequence"/>
</dbReference>
<dbReference type="InterPro" id="IPR000595">
    <property type="entry name" value="cNMP-bd_dom"/>
</dbReference>
<dbReference type="PROSITE" id="PS50042">
    <property type="entry name" value="CNMP_BINDING_3"/>
    <property type="match status" value="3"/>
</dbReference>
<dbReference type="PRINTS" id="PR00103">
    <property type="entry name" value="CAMPKINASE"/>
</dbReference>
<feature type="region of interest" description="Disordered" evidence="1">
    <location>
        <begin position="1"/>
        <end position="22"/>
    </location>
</feature>
<dbReference type="PROSITE" id="PS00889">
    <property type="entry name" value="CNMP_BINDING_2"/>
    <property type="match status" value="2"/>
</dbReference>
<dbReference type="GO" id="GO:0005829">
    <property type="term" value="C:cytosol"/>
    <property type="evidence" value="ECO:0007669"/>
    <property type="project" value="TreeGrafter"/>
</dbReference>
<proteinExistence type="predicted"/>
<organism evidence="3 4">
    <name type="scientific">Reticulomyxa filosa</name>
    <dbReference type="NCBI Taxonomy" id="46433"/>
    <lineage>
        <taxon>Eukaryota</taxon>
        <taxon>Sar</taxon>
        <taxon>Rhizaria</taxon>
        <taxon>Retaria</taxon>
        <taxon>Foraminifera</taxon>
        <taxon>Monothalamids</taxon>
        <taxon>Reticulomyxidae</taxon>
        <taxon>Reticulomyxa</taxon>
    </lineage>
</organism>
<dbReference type="SUPFAM" id="SSF51206">
    <property type="entry name" value="cAMP-binding domain-like"/>
    <property type="match status" value="3"/>
</dbReference>
<feature type="domain" description="Cyclic nucleotide-binding" evidence="2">
    <location>
        <begin position="236"/>
        <end position="351"/>
    </location>
</feature>
<evidence type="ECO:0000256" key="1">
    <source>
        <dbReference type="SAM" id="MobiDB-lite"/>
    </source>
</evidence>
<dbReference type="PANTHER" id="PTHR11635">
    <property type="entry name" value="CAMP-DEPENDENT PROTEIN KINASE REGULATORY CHAIN"/>
    <property type="match status" value="1"/>
</dbReference>
<dbReference type="CDD" id="cd00038">
    <property type="entry name" value="CAP_ED"/>
    <property type="match status" value="3"/>
</dbReference>
<gene>
    <name evidence="3" type="ORF">RFI_19978</name>
</gene>
<sequence>MTQSYVFSTKEQQKNKRGNKNKETKEKCLILESVPLLSGLGKSEREKLAEGLKHQEFQKGEYIMKEGEEGDSFYIIVSVSENSSYIKKKKKKTHIISAEQYKIIKGVNVFLNPFFFFFFWKKKKGAVEVSTEQGGKLATLKQGDYAGEQALLQNTRRNANLIATELTKCLVCNRKLFEKTLHGNPQIRFANRQAHRNAFLTPLKESADSKEDDGDKKQLTPEQMQWLLDRVANHDLFNDYELLLKMQIIGCFELKEYKKDQYCIRQGDIDHCFYVVESGHFDCLVDGVKVTEYRRGGTFGELALLYSQPRQASIVATEKSQAWEIHQSEFLRVRKQFHRKLYAEHLEFLKKVTLFHPLLQSELERVCDTFQHKHYQKGAIIFSEGDPGDKFYVIRSVLSTLFFFQKKKSTKIYGIVRWSKKSGEFGELKECDLFGERALRTNEPRAATLVVSS</sequence>
<keyword evidence="4" id="KW-1185">Reference proteome</keyword>